<dbReference type="InterPro" id="IPR011032">
    <property type="entry name" value="GroES-like_sf"/>
</dbReference>
<dbReference type="EMBL" id="GL883008">
    <property type="protein sequence ID" value="EGG23617.1"/>
    <property type="molecule type" value="Genomic_DNA"/>
</dbReference>
<dbReference type="Proteomes" id="UP000007797">
    <property type="component" value="Unassembled WGS sequence"/>
</dbReference>
<dbReference type="Pfam" id="PF08240">
    <property type="entry name" value="ADH_N"/>
    <property type="match status" value="1"/>
</dbReference>
<dbReference type="SMART" id="SM00829">
    <property type="entry name" value="PKS_ER"/>
    <property type="match status" value="1"/>
</dbReference>
<dbReference type="KEGG" id="dfa:DFA_05751"/>
<dbReference type="InterPro" id="IPR002364">
    <property type="entry name" value="Quin_OxRdtase/zeta-crystal_CS"/>
</dbReference>
<dbReference type="OMA" id="LVHPVID"/>
<dbReference type="CDD" id="cd08275">
    <property type="entry name" value="MDR3"/>
    <property type="match status" value="1"/>
</dbReference>
<dbReference type="InterPro" id="IPR052100">
    <property type="entry name" value="SV-ATPase_mito-regulator"/>
</dbReference>
<dbReference type="STRING" id="1054147.F4PMH0"/>
<dbReference type="PROSITE" id="PS01162">
    <property type="entry name" value="QOR_ZETA_CRYSTAL"/>
    <property type="match status" value="1"/>
</dbReference>
<keyword evidence="1" id="KW-0560">Oxidoreductase</keyword>
<dbReference type="InterPro" id="IPR013154">
    <property type="entry name" value="ADH-like_N"/>
</dbReference>
<dbReference type="Pfam" id="PF13602">
    <property type="entry name" value="ADH_zinc_N_2"/>
    <property type="match status" value="1"/>
</dbReference>
<dbReference type="PANTHER" id="PTHR44054:SF1">
    <property type="entry name" value="SYNAPTIC VESICLE MEMBRANE PROTEIN VAT-1 HOMOLOG"/>
    <property type="match status" value="1"/>
</dbReference>
<sequence>MNNSIFNRSVVYTTKKMKQIVITKNGSYDVLKVKESADPVTGEGQIKIQVKAAGLNFAEIMARQGLYPDAPPLPCVVGYEAAGIVTEVGQGVDSVKVGDRVIALSKFGAHSDTMIIPHYMAVPMPEHMSFAEGASIPVNFITAYHMLFKVARVQPGDSVLIHMAAGGVGVAAIQLCKTIKNVTVYGTASASKHDFIRELGCHHPIDYNTKDYVKEIYEINKDLPEGRRGIDIILDPLGDSKKSYSLLNPAVGRLVTFGASNFLSGSTRSIFNIASFSPLSLMSDNKMVAGVNIGHMFQPESLLHMLQEEMKDIMQLWVDGKVKAIVSKEFTFDDAGEAHRYMEERKNIGKIILVPTTADLTPTSSQ</sequence>
<name>F4PMH0_CACFS</name>
<dbReference type="Gene3D" id="3.90.180.10">
    <property type="entry name" value="Medium-chain alcohol dehydrogenases, catalytic domain"/>
    <property type="match status" value="1"/>
</dbReference>
<accession>F4PMH0</accession>
<protein>
    <submittedName>
        <fullName evidence="3">Alcohol dehydrogenase</fullName>
    </submittedName>
</protein>
<dbReference type="InterPro" id="IPR036291">
    <property type="entry name" value="NAD(P)-bd_dom_sf"/>
</dbReference>
<evidence type="ECO:0000313" key="4">
    <source>
        <dbReference type="Proteomes" id="UP000007797"/>
    </source>
</evidence>
<gene>
    <name evidence="3" type="ORF">DFA_05751</name>
</gene>
<dbReference type="GeneID" id="14875811"/>
<dbReference type="GO" id="GO:0016491">
    <property type="term" value="F:oxidoreductase activity"/>
    <property type="evidence" value="ECO:0007669"/>
    <property type="project" value="UniProtKB-KW"/>
</dbReference>
<feature type="domain" description="Enoyl reductase (ER)" evidence="2">
    <location>
        <begin position="26"/>
        <end position="353"/>
    </location>
</feature>
<evidence type="ECO:0000256" key="1">
    <source>
        <dbReference type="ARBA" id="ARBA00023002"/>
    </source>
</evidence>
<dbReference type="PANTHER" id="PTHR44054">
    <property type="entry name" value="SYNAPTIC VESICLE MEMBRANE PROTEIN VAT-1 HOMOLOG-LIKE"/>
    <property type="match status" value="1"/>
</dbReference>
<evidence type="ECO:0000259" key="2">
    <source>
        <dbReference type="SMART" id="SM00829"/>
    </source>
</evidence>
<organism evidence="3 4">
    <name type="scientific">Cavenderia fasciculata</name>
    <name type="common">Slime mold</name>
    <name type="synonym">Dictyostelium fasciculatum</name>
    <dbReference type="NCBI Taxonomy" id="261658"/>
    <lineage>
        <taxon>Eukaryota</taxon>
        <taxon>Amoebozoa</taxon>
        <taxon>Evosea</taxon>
        <taxon>Eumycetozoa</taxon>
        <taxon>Dictyostelia</taxon>
        <taxon>Acytosteliales</taxon>
        <taxon>Cavenderiaceae</taxon>
        <taxon>Cavenderia</taxon>
    </lineage>
</organism>
<dbReference type="OrthoDB" id="16124at2759"/>
<dbReference type="GO" id="GO:0008270">
    <property type="term" value="F:zinc ion binding"/>
    <property type="evidence" value="ECO:0007669"/>
    <property type="project" value="InterPro"/>
</dbReference>
<dbReference type="SUPFAM" id="SSF50129">
    <property type="entry name" value="GroES-like"/>
    <property type="match status" value="1"/>
</dbReference>
<dbReference type="AlphaFoldDB" id="F4PMH0"/>
<keyword evidence="4" id="KW-1185">Reference proteome</keyword>
<proteinExistence type="predicted"/>
<reference evidence="4" key="1">
    <citation type="journal article" date="2011" name="Genome Res.">
        <title>Phylogeny-wide analysis of social amoeba genomes highlights ancient origins for complex intercellular communication.</title>
        <authorList>
            <person name="Heidel A.J."/>
            <person name="Lawal H.M."/>
            <person name="Felder M."/>
            <person name="Schilde C."/>
            <person name="Helps N.R."/>
            <person name="Tunggal B."/>
            <person name="Rivero F."/>
            <person name="John U."/>
            <person name="Schleicher M."/>
            <person name="Eichinger L."/>
            <person name="Platzer M."/>
            <person name="Noegel A.A."/>
            <person name="Schaap P."/>
            <person name="Gloeckner G."/>
        </authorList>
    </citation>
    <scope>NUCLEOTIDE SEQUENCE [LARGE SCALE GENOMIC DNA]</scope>
    <source>
        <strain evidence="4">SH3</strain>
    </source>
</reference>
<evidence type="ECO:0000313" key="3">
    <source>
        <dbReference type="EMBL" id="EGG23617.1"/>
    </source>
</evidence>
<dbReference type="InterPro" id="IPR020843">
    <property type="entry name" value="ER"/>
</dbReference>
<dbReference type="SUPFAM" id="SSF51735">
    <property type="entry name" value="NAD(P)-binding Rossmann-fold domains"/>
    <property type="match status" value="1"/>
</dbReference>
<dbReference type="RefSeq" id="XP_004361468.1">
    <property type="nucleotide sequence ID" value="XM_004361411.1"/>
</dbReference>
<dbReference type="Gene3D" id="3.40.50.720">
    <property type="entry name" value="NAD(P)-binding Rossmann-like Domain"/>
    <property type="match status" value="1"/>
</dbReference>